<name>A0AA38HIW7_9CUCU</name>
<dbReference type="InterPro" id="IPR014001">
    <property type="entry name" value="Helicase_ATP-bd"/>
</dbReference>
<feature type="domain" description="Helicase C-terminal" evidence="7">
    <location>
        <begin position="76"/>
        <end position="225"/>
    </location>
</feature>
<keyword evidence="2" id="KW-0547">Nucleotide-binding</keyword>
<dbReference type="Pfam" id="PF00270">
    <property type="entry name" value="DEAD"/>
    <property type="match status" value="1"/>
</dbReference>
<dbReference type="EMBL" id="JALNTZ010001815">
    <property type="protein sequence ID" value="KAJ3622621.1"/>
    <property type="molecule type" value="Genomic_DNA"/>
</dbReference>
<dbReference type="InterPro" id="IPR001650">
    <property type="entry name" value="Helicase_C-like"/>
</dbReference>
<dbReference type="InterPro" id="IPR027417">
    <property type="entry name" value="P-loop_NTPase"/>
</dbReference>
<dbReference type="GO" id="GO:0003676">
    <property type="term" value="F:nucleic acid binding"/>
    <property type="evidence" value="ECO:0007669"/>
    <property type="project" value="InterPro"/>
</dbReference>
<dbReference type="Gene3D" id="3.40.50.300">
    <property type="entry name" value="P-loop containing nucleotide triphosphate hydrolases"/>
    <property type="match status" value="2"/>
</dbReference>
<gene>
    <name evidence="8" type="ORF">Zmor_004444</name>
</gene>
<dbReference type="EC" id="3.6.4.13" evidence="1"/>
<feature type="domain" description="Helicase ATP-binding" evidence="6">
    <location>
        <begin position="1"/>
        <end position="48"/>
    </location>
</feature>
<dbReference type="InterPro" id="IPR011545">
    <property type="entry name" value="DEAD/DEAH_box_helicase_dom"/>
</dbReference>
<evidence type="ECO:0000256" key="5">
    <source>
        <dbReference type="ARBA" id="ARBA00022840"/>
    </source>
</evidence>
<evidence type="ECO:0000259" key="6">
    <source>
        <dbReference type="PROSITE" id="PS51192"/>
    </source>
</evidence>
<evidence type="ECO:0000256" key="3">
    <source>
        <dbReference type="ARBA" id="ARBA00022801"/>
    </source>
</evidence>
<evidence type="ECO:0000256" key="1">
    <source>
        <dbReference type="ARBA" id="ARBA00012552"/>
    </source>
</evidence>
<keyword evidence="3" id="KW-0378">Hydrolase</keyword>
<keyword evidence="4" id="KW-0347">Helicase</keyword>
<dbReference type="PROSITE" id="PS51194">
    <property type="entry name" value="HELICASE_CTER"/>
    <property type="match status" value="1"/>
</dbReference>
<dbReference type="Proteomes" id="UP001168821">
    <property type="component" value="Unassembled WGS sequence"/>
</dbReference>
<evidence type="ECO:0000256" key="2">
    <source>
        <dbReference type="ARBA" id="ARBA00022741"/>
    </source>
</evidence>
<keyword evidence="9" id="KW-1185">Reference proteome</keyword>
<dbReference type="GO" id="GO:0016787">
    <property type="term" value="F:hydrolase activity"/>
    <property type="evidence" value="ECO:0007669"/>
    <property type="project" value="UniProtKB-KW"/>
</dbReference>
<dbReference type="GO" id="GO:0010468">
    <property type="term" value="P:regulation of gene expression"/>
    <property type="evidence" value="ECO:0007669"/>
    <property type="project" value="UniProtKB-ARBA"/>
</dbReference>
<dbReference type="Pfam" id="PF00271">
    <property type="entry name" value="Helicase_C"/>
    <property type="match status" value="1"/>
</dbReference>
<dbReference type="SUPFAM" id="SSF52540">
    <property type="entry name" value="P-loop containing nucleoside triphosphate hydrolases"/>
    <property type="match status" value="1"/>
</dbReference>
<evidence type="ECO:0000313" key="9">
    <source>
        <dbReference type="Proteomes" id="UP001168821"/>
    </source>
</evidence>
<dbReference type="PROSITE" id="PS51192">
    <property type="entry name" value="HELICASE_ATP_BIND_1"/>
    <property type="match status" value="1"/>
</dbReference>
<reference evidence="8" key="1">
    <citation type="journal article" date="2023" name="G3 (Bethesda)">
        <title>Whole genome assemblies of Zophobas morio and Tenebrio molitor.</title>
        <authorList>
            <person name="Kaur S."/>
            <person name="Stinson S.A."/>
            <person name="diCenzo G.C."/>
        </authorList>
    </citation>
    <scope>NUCLEOTIDE SEQUENCE</scope>
    <source>
        <strain evidence="8">QUZm001</strain>
    </source>
</reference>
<evidence type="ECO:0000313" key="8">
    <source>
        <dbReference type="EMBL" id="KAJ3622621.1"/>
    </source>
</evidence>
<keyword evidence="5" id="KW-0067">ATP-binding</keyword>
<accession>A0AA38HIW7</accession>
<dbReference type="CDD" id="cd18787">
    <property type="entry name" value="SF2_C_DEAD"/>
    <property type="match status" value="1"/>
</dbReference>
<dbReference type="SMART" id="SM00490">
    <property type="entry name" value="HELICc"/>
    <property type="match status" value="1"/>
</dbReference>
<dbReference type="GO" id="GO:0005524">
    <property type="term" value="F:ATP binding"/>
    <property type="evidence" value="ECO:0007669"/>
    <property type="project" value="UniProtKB-KW"/>
</dbReference>
<proteinExistence type="predicted"/>
<comment type="caution">
    <text evidence="8">The sequence shown here is derived from an EMBL/GenBank/DDBJ whole genome shotgun (WGS) entry which is preliminary data.</text>
</comment>
<dbReference type="AlphaFoldDB" id="A0AA38HIW7"/>
<protein>
    <recommendedName>
        <fullName evidence="1">RNA helicase</fullName>
        <ecNumber evidence="1">3.6.4.13</ecNumber>
    </recommendedName>
</protein>
<dbReference type="GO" id="GO:0003724">
    <property type="term" value="F:RNA helicase activity"/>
    <property type="evidence" value="ECO:0007669"/>
    <property type="project" value="UniProtKB-EC"/>
</dbReference>
<sequence length="225" mass="25338">MLDKGFEPDIRKVISHLKNKRQILMFSATWPNEVQLLAKDFLRNPVKITIGGRALMANPCVTQHVEVLLPPQKRLRLLQLLKKLHTGKNRILIFVLYKKEVPQVAQFLQSNGYAVCAVHGDMPQPARTSSVNSFKRGKIPILIATDVCSRGLDIPKVEFVINYTFPLTVEDYVHRIGRTGRAGEDGVAYTFFTDYDKHLGGALCDLLKSFDNLILCVCFETIAAL</sequence>
<dbReference type="PANTHER" id="PTHR47958">
    <property type="entry name" value="ATP-DEPENDENT RNA HELICASE DBP3"/>
    <property type="match status" value="1"/>
</dbReference>
<evidence type="ECO:0000256" key="4">
    <source>
        <dbReference type="ARBA" id="ARBA00022806"/>
    </source>
</evidence>
<evidence type="ECO:0000259" key="7">
    <source>
        <dbReference type="PROSITE" id="PS51194"/>
    </source>
</evidence>
<organism evidence="8 9">
    <name type="scientific">Zophobas morio</name>
    <dbReference type="NCBI Taxonomy" id="2755281"/>
    <lineage>
        <taxon>Eukaryota</taxon>
        <taxon>Metazoa</taxon>
        <taxon>Ecdysozoa</taxon>
        <taxon>Arthropoda</taxon>
        <taxon>Hexapoda</taxon>
        <taxon>Insecta</taxon>
        <taxon>Pterygota</taxon>
        <taxon>Neoptera</taxon>
        <taxon>Endopterygota</taxon>
        <taxon>Coleoptera</taxon>
        <taxon>Polyphaga</taxon>
        <taxon>Cucujiformia</taxon>
        <taxon>Tenebrionidae</taxon>
        <taxon>Zophobas</taxon>
    </lineage>
</organism>